<evidence type="ECO:0000256" key="1">
    <source>
        <dbReference type="SAM" id="MobiDB-lite"/>
    </source>
</evidence>
<name>A0A9D4WN59_PEA</name>
<feature type="transmembrane region" description="Helical" evidence="2">
    <location>
        <begin position="28"/>
        <end position="45"/>
    </location>
</feature>
<gene>
    <name evidence="3" type="ORF">KIW84_052233</name>
</gene>
<keyword evidence="4" id="KW-1185">Reference proteome</keyword>
<evidence type="ECO:0000313" key="4">
    <source>
        <dbReference type="Proteomes" id="UP001058974"/>
    </source>
</evidence>
<dbReference type="PANTHER" id="PTHR33443:SF30">
    <property type="entry name" value="SARCOSINE DEHYDROGENASE-2C PROTEIN"/>
    <property type="match status" value="1"/>
</dbReference>
<keyword evidence="2" id="KW-1133">Transmembrane helix</keyword>
<organism evidence="3 4">
    <name type="scientific">Pisum sativum</name>
    <name type="common">Garden pea</name>
    <name type="synonym">Lathyrus oleraceus</name>
    <dbReference type="NCBI Taxonomy" id="3888"/>
    <lineage>
        <taxon>Eukaryota</taxon>
        <taxon>Viridiplantae</taxon>
        <taxon>Streptophyta</taxon>
        <taxon>Embryophyta</taxon>
        <taxon>Tracheophyta</taxon>
        <taxon>Spermatophyta</taxon>
        <taxon>Magnoliopsida</taxon>
        <taxon>eudicotyledons</taxon>
        <taxon>Gunneridae</taxon>
        <taxon>Pentapetalae</taxon>
        <taxon>rosids</taxon>
        <taxon>fabids</taxon>
        <taxon>Fabales</taxon>
        <taxon>Fabaceae</taxon>
        <taxon>Papilionoideae</taxon>
        <taxon>50 kb inversion clade</taxon>
        <taxon>NPAAA clade</taxon>
        <taxon>Hologalegina</taxon>
        <taxon>IRL clade</taxon>
        <taxon>Fabeae</taxon>
        <taxon>Lathyrus</taxon>
    </lineage>
</organism>
<sequence>HQHSRVETMPYCSGNTKGFAIAISFQNWNSIFALVPLLIISLSWFKSEKKNKTMAEEKECSKSSNLSSPMAETPIRPVVCLKRKEDVKLYEETEECFILDFDPFESLDFSKLSLGNKNNTNDDDTSDISIVAEKGQVACRDYPHARHHCVKFPFTTTPHESSCENCYCYVCDSVAPCKYWTRIRTRSSDKSDSHYDAPHCDANSDWEEERNEYKRLTDKEAD</sequence>
<dbReference type="EMBL" id="JAMSHJ010000005">
    <property type="protein sequence ID" value="KAI5405371.1"/>
    <property type="molecule type" value="Genomic_DNA"/>
</dbReference>
<evidence type="ECO:0000256" key="2">
    <source>
        <dbReference type="SAM" id="Phobius"/>
    </source>
</evidence>
<accession>A0A9D4WN59</accession>
<reference evidence="3 4" key="1">
    <citation type="journal article" date="2022" name="Nat. Genet.">
        <title>Improved pea reference genome and pan-genome highlight genomic features and evolutionary characteristics.</title>
        <authorList>
            <person name="Yang T."/>
            <person name="Liu R."/>
            <person name="Luo Y."/>
            <person name="Hu S."/>
            <person name="Wang D."/>
            <person name="Wang C."/>
            <person name="Pandey M.K."/>
            <person name="Ge S."/>
            <person name="Xu Q."/>
            <person name="Li N."/>
            <person name="Li G."/>
            <person name="Huang Y."/>
            <person name="Saxena R.K."/>
            <person name="Ji Y."/>
            <person name="Li M."/>
            <person name="Yan X."/>
            <person name="He Y."/>
            <person name="Liu Y."/>
            <person name="Wang X."/>
            <person name="Xiang C."/>
            <person name="Varshney R.K."/>
            <person name="Ding H."/>
            <person name="Gao S."/>
            <person name="Zong X."/>
        </authorList>
    </citation>
    <scope>NUCLEOTIDE SEQUENCE [LARGE SCALE GENOMIC DNA]</scope>
    <source>
        <strain evidence="3 4">cv. Zhongwan 6</strain>
    </source>
</reference>
<dbReference type="Proteomes" id="UP001058974">
    <property type="component" value="Chromosome 5"/>
</dbReference>
<dbReference type="InterPro" id="IPR053234">
    <property type="entry name" value="RPM1_Interactor"/>
</dbReference>
<dbReference type="PANTHER" id="PTHR33443">
    <property type="entry name" value="ZGC:112980"/>
    <property type="match status" value="1"/>
</dbReference>
<evidence type="ECO:0000313" key="3">
    <source>
        <dbReference type="EMBL" id="KAI5405371.1"/>
    </source>
</evidence>
<protein>
    <submittedName>
        <fullName evidence="3">Uncharacterized protein</fullName>
    </submittedName>
</protein>
<feature type="non-terminal residue" evidence="3">
    <location>
        <position position="222"/>
    </location>
</feature>
<dbReference type="Gramene" id="Psat05G0223300-T1">
    <property type="protein sequence ID" value="KAI5405371.1"/>
    <property type="gene ID" value="KIW84_052233"/>
</dbReference>
<proteinExistence type="predicted"/>
<feature type="region of interest" description="Disordered" evidence="1">
    <location>
        <begin position="188"/>
        <end position="207"/>
    </location>
</feature>
<feature type="compositionally biased region" description="Basic and acidic residues" evidence="1">
    <location>
        <begin position="188"/>
        <end position="199"/>
    </location>
</feature>
<keyword evidence="2" id="KW-0472">Membrane</keyword>
<comment type="caution">
    <text evidence="3">The sequence shown here is derived from an EMBL/GenBank/DDBJ whole genome shotgun (WGS) entry which is preliminary data.</text>
</comment>
<keyword evidence="2" id="KW-0812">Transmembrane</keyword>
<dbReference type="AlphaFoldDB" id="A0A9D4WN59"/>